<evidence type="ECO:0000313" key="8">
    <source>
        <dbReference type="EMBL" id="KXP08842.1"/>
    </source>
</evidence>
<evidence type="ECO:0000256" key="1">
    <source>
        <dbReference type="ARBA" id="ARBA00004651"/>
    </source>
</evidence>
<dbReference type="PANTHER" id="PTHR33452:SF4">
    <property type="entry name" value="BLL4328 PROTEIN"/>
    <property type="match status" value="1"/>
</dbReference>
<reference evidence="9" key="1">
    <citation type="submission" date="2016-02" db="EMBL/GenBank/DDBJ databases">
        <authorList>
            <person name="Wen L."/>
            <person name="He K."/>
            <person name="Yang H."/>
        </authorList>
    </citation>
    <scope>NUCLEOTIDE SEQUENCE [LARGE SCALE GENOMIC DNA]</scope>
    <source>
        <strain evidence="9">JCM 15929</strain>
    </source>
</reference>
<accession>A0A138AEG2</accession>
<dbReference type="Pfam" id="PF07681">
    <property type="entry name" value="DoxX"/>
    <property type="match status" value="1"/>
</dbReference>
<keyword evidence="6 7" id="KW-0472">Membrane</keyword>
<keyword evidence="3" id="KW-1003">Cell membrane</keyword>
<keyword evidence="4 7" id="KW-0812">Transmembrane</keyword>
<dbReference type="AlphaFoldDB" id="A0A138AEG2"/>
<dbReference type="GO" id="GO:0005886">
    <property type="term" value="C:plasma membrane"/>
    <property type="evidence" value="ECO:0007669"/>
    <property type="project" value="UniProtKB-SubCell"/>
</dbReference>
<organism evidence="8 9">
    <name type="scientific">Tsukamurella pseudospumae</name>
    <dbReference type="NCBI Taxonomy" id="239498"/>
    <lineage>
        <taxon>Bacteria</taxon>
        <taxon>Bacillati</taxon>
        <taxon>Actinomycetota</taxon>
        <taxon>Actinomycetes</taxon>
        <taxon>Mycobacteriales</taxon>
        <taxon>Tsukamurellaceae</taxon>
        <taxon>Tsukamurella</taxon>
    </lineage>
</organism>
<dbReference type="EMBL" id="LSRF01000044">
    <property type="protein sequence ID" value="KXP08842.1"/>
    <property type="molecule type" value="Genomic_DNA"/>
</dbReference>
<gene>
    <name evidence="8" type="ORF">AXK60_08905</name>
</gene>
<evidence type="ECO:0000256" key="3">
    <source>
        <dbReference type="ARBA" id="ARBA00022475"/>
    </source>
</evidence>
<name>A0A138AEG2_9ACTN</name>
<comment type="caution">
    <text evidence="8">The sequence shown here is derived from an EMBL/GenBank/DDBJ whole genome shotgun (WGS) entry which is preliminary data.</text>
</comment>
<dbReference type="InterPro" id="IPR051907">
    <property type="entry name" value="DoxX-like_oxidoreductase"/>
</dbReference>
<evidence type="ECO:0000256" key="4">
    <source>
        <dbReference type="ARBA" id="ARBA00022692"/>
    </source>
</evidence>
<dbReference type="PANTHER" id="PTHR33452">
    <property type="entry name" value="OXIDOREDUCTASE CATD-RELATED"/>
    <property type="match status" value="1"/>
</dbReference>
<evidence type="ECO:0000256" key="2">
    <source>
        <dbReference type="ARBA" id="ARBA00006679"/>
    </source>
</evidence>
<dbReference type="STRING" id="239498.AXK60_08905"/>
<evidence type="ECO:0000313" key="9">
    <source>
        <dbReference type="Proteomes" id="UP000070258"/>
    </source>
</evidence>
<feature type="transmembrane region" description="Helical" evidence="7">
    <location>
        <begin position="7"/>
        <end position="32"/>
    </location>
</feature>
<dbReference type="InterPro" id="IPR032808">
    <property type="entry name" value="DoxX"/>
</dbReference>
<evidence type="ECO:0000256" key="6">
    <source>
        <dbReference type="ARBA" id="ARBA00023136"/>
    </source>
</evidence>
<protein>
    <submittedName>
        <fullName evidence="8">DoxX family protein</fullName>
    </submittedName>
</protein>
<keyword evidence="5 7" id="KW-1133">Transmembrane helix</keyword>
<feature type="transmembrane region" description="Helical" evidence="7">
    <location>
        <begin position="69"/>
        <end position="87"/>
    </location>
</feature>
<sequence length="152" mass="16024">MNRWAPVYLSVLRIVIGVLFALHGAATFWGLLGGRQSSPEVFAWPSWWGAVIQLVGGLLVAIGAGTRPAAIITSGSMAYAYFAFHAADGLSPLANDGELSVLYCWVLLLFAFTGAGPISVDAVIGRLRARDRDEAIVSSDSADQKDAAESAV</sequence>
<evidence type="ECO:0000256" key="7">
    <source>
        <dbReference type="SAM" id="Phobius"/>
    </source>
</evidence>
<feature type="transmembrane region" description="Helical" evidence="7">
    <location>
        <begin position="44"/>
        <end position="62"/>
    </location>
</feature>
<dbReference type="Proteomes" id="UP000070258">
    <property type="component" value="Unassembled WGS sequence"/>
</dbReference>
<evidence type="ECO:0000256" key="5">
    <source>
        <dbReference type="ARBA" id="ARBA00022989"/>
    </source>
</evidence>
<proteinExistence type="inferred from homology"/>
<comment type="subcellular location">
    <subcellularLocation>
        <location evidence="1">Cell membrane</location>
        <topology evidence="1">Multi-pass membrane protein</topology>
    </subcellularLocation>
</comment>
<comment type="similarity">
    <text evidence="2">Belongs to the DoxX family.</text>
</comment>
<dbReference type="OrthoDB" id="9808524at2"/>
<feature type="transmembrane region" description="Helical" evidence="7">
    <location>
        <begin position="99"/>
        <end position="124"/>
    </location>
</feature>